<dbReference type="Proteomes" id="UP000070501">
    <property type="component" value="Unassembled WGS sequence"/>
</dbReference>
<evidence type="ECO:0000256" key="15">
    <source>
        <dbReference type="PROSITE-ProRule" id="PRU01356"/>
    </source>
</evidence>
<keyword evidence="14" id="KW-0449">Lipoprotein</keyword>
<feature type="domain" description="CFEM" evidence="18">
    <location>
        <begin position="1"/>
        <end position="115"/>
    </location>
</feature>
<reference evidence="19 20" key="1">
    <citation type="submission" date="2016-02" db="EMBL/GenBank/DDBJ databases">
        <title>Draft genome sequence of Microdochium bolleyi, a fungal endophyte of beachgrass.</title>
        <authorList>
            <consortium name="DOE Joint Genome Institute"/>
            <person name="David A.S."/>
            <person name="May G."/>
            <person name="Haridas S."/>
            <person name="Lim J."/>
            <person name="Wang M."/>
            <person name="Labutti K."/>
            <person name="Lipzen A."/>
            <person name="Barry K."/>
            <person name="Grigoriev I.V."/>
        </authorList>
    </citation>
    <scope>NUCLEOTIDE SEQUENCE [LARGE SCALE GENOMIC DNA]</scope>
    <source>
        <strain evidence="19 20">J235TASD1</strain>
    </source>
</reference>
<evidence type="ECO:0000256" key="8">
    <source>
        <dbReference type="ARBA" id="ARBA00022723"/>
    </source>
</evidence>
<keyword evidence="20" id="KW-1185">Reference proteome</keyword>
<feature type="region of interest" description="Disordered" evidence="16">
    <location>
        <begin position="103"/>
        <end position="142"/>
    </location>
</feature>
<evidence type="ECO:0000256" key="16">
    <source>
        <dbReference type="SAM" id="MobiDB-lite"/>
    </source>
</evidence>
<evidence type="ECO:0000259" key="18">
    <source>
        <dbReference type="PROSITE" id="PS52012"/>
    </source>
</evidence>
<feature type="chain" id="PRO_5007293028" description="CFEM domain-containing protein" evidence="17">
    <location>
        <begin position="18"/>
        <end position="161"/>
    </location>
</feature>
<dbReference type="GO" id="GO:0098552">
    <property type="term" value="C:side of membrane"/>
    <property type="evidence" value="ECO:0007669"/>
    <property type="project" value="UniProtKB-KW"/>
</dbReference>
<dbReference type="InterPro" id="IPR008427">
    <property type="entry name" value="Extracellular_membr_CFEM_dom"/>
</dbReference>
<evidence type="ECO:0000313" key="20">
    <source>
        <dbReference type="Proteomes" id="UP000070501"/>
    </source>
</evidence>
<evidence type="ECO:0000256" key="2">
    <source>
        <dbReference type="ARBA" id="ARBA00004613"/>
    </source>
</evidence>
<dbReference type="EMBL" id="KQ964261">
    <property type="protein sequence ID" value="KXJ87770.1"/>
    <property type="molecule type" value="Genomic_DNA"/>
</dbReference>
<sequence>MQFKTLAVSLFIASATAATIQELVASIPKCAQTCINKAAEQVGCKKDDPVCQCKKADEITAAGTTCVATSCTDIADLTKTLEISTEICKMVAAGAAAGTAPAGTSSGAPAASTSKAASGTPTVTPTPTRSASGTASSTPTAGAGRNGVALGLAAAAVAMAL</sequence>
<keyword evidence="8 15" id="KW-0479">Metal-binding</keyword>
<gene>
    <name evidence="19" type="ORF">Micbo1qcDRAFT_167352</name>
</gene>
<protein>
    <recommendedName>
        <fullName evidence="18">CFEM domain-containing protein</fullName>
    </recommendedName>
</protein>
<dbReference type="PANTHER" id="PTHR37928:SF2">
    <property type="entry name" value="GPI ANCHORED CFEM DOMAIN PROTEIN (AFU_ORTHOLOGUE AFUA_6G10580)"/>
    <property type="match status" value="1"/>
</dbReference>
<dbReference type="InterPro" id="IPR051735">
    <property type="entry name" value="CFEM_domain"/>
</dbReference>
<dbReference type="GO" id="GO:0005886">
    <property type="term" value="C:plasma membrane"/>
    <property type="evidence" value="ECO:0007669"/>
    <property type="project" value="UniProtKB-SubCell"/>
</dbReference>
<comment type="subcellular location">
    <subcellularLocation>
        <location evidence="1">Cell membrane</location>
        <topology evidence="1">Lipid-anchor</topology>
        <topology evidence="1">GPI-anchor</topology>
    </subcellularLocation>
    <subcellularLocation>
        <location evidence="2">Secreted</location>
    </subcellularLocation>
</comment>
<evidence type="ECO:0000256" key="14">
    <source>
        <dbReference type="ARBA" id="ARBA00023288"/>
    </source>
</evidence>
<feature type="binding site" description="axial binding residue" evidence="15">
    <location>
        <position position="48"/>
    </location>
    <ligand>
        <name>heme</name>
        <dbReference type="ChEBI" id="CHEBI:30413"/>
    </ligand>
    <ligandPart>
        <name>Fe</name>
        <dbReference type="ChEBI" id="CHEBI:18248"/>
    </ligandPart>
</feature>
<keyword evidence="9 17" id="KW-0732">Signal</keyword>
<evidence type="ECO:0000256" key="13">
    <source>
        <dbReference type="ARBA" id="ARBA00023180"/>
    </source>
</evidence>
<dbReference type="Pfam" id="PF05730">
    <property type="entry name" value="CFEM"/>
    <property type="match status" value="1"/>
</dbReference>
<evidence type="ECO:0000256" key="1">
    <source>
        <dbReference type="ARBA" id="ARBA00004609"/>
    </source>
</evidence>
<keyword evidence="5" id="KW-0964">Secreted</keyword>
<proteinExistence type="inferred from homology"/>
<evidence type="ECO:0000256" key="9">
    <source>
        <dbReference type="ARBA" id="ARBA00022729"/>
    </source>
</evidence>
<dbReference type="OrthoDB" id="3767534at2759"/>
<dbReference type="GO" id="GO:0046872">
    <property type="term" value="F:metal ion binding"/>
    <property type="evidence" value="ECO:0007669"/>
    <property type="project" value="UniProtKB-UniRule"/>
</dbReference>
<evidence type="ECO:0000256" key="10">
    <source>
        <dbReference type="ARBA" id="ARBA00023004"/>
    </source>
</evidence>
<evidence type="ECO:0000313" key="19">
    <source>
        <dbReference type="EMBL" id="KXJ87770.1"/>
    </source>
</evidence>
<organism evidence="19 20">
    <name type="scientific">Microdochium bolleyi</name>
    <dbReference type="NCBI Taxonomy" id="196109"/>
    <lineage>
        <taxon>Eukaryota</taxon>
        <taxon>Fungi</taxon>
        <taxon>Dikarya</taxon>
        <taxon>Ascomycota</taxon>
        <taxon>Pezizomycotina</taxon>
        <taxon>Sordariomycetes</taxon>
        <taxon>Xylariomycetidae</taxon>
        <taxon>Xylariales</taxon>
        <taxon>Microdochiaceae</taxon>
        <taxon>Microdochium</taxon>
    </lineage>
</organism>
<dbReference type="PANTHER" id="PTHR37928">
    <property type="entry name" value="CFEM DOMAIN PROTEIN (AFU_ORTHOLOGUE AFUA_6G14090)"/>
    <property type="match status" value="1"/>
</dbReference>
<dbReference type="SMART" id="SM00747">
    <property type="entry name" value="CFEM"/>
    <property type="match status" value="1"/>
</dbReference>
<evidence type="ECO:0000256" key="6">
    <source>
        <dbReference type="ARBA" id="ARBA00022617"/>
    </source>
</evidence>
<dbReference type="AlphaFoldDB" id="A0A136IS50"/>
<feature type="disulfide bond" evidence="15">
    <location>
        <begin position="44"/>
        <end position="51"/>
    </location>
</feature>
<evidence type="ECO:0000256" key="4">
    <source>
        <dbReference type="ARBA" id="ARBA00022475"/>
    </source>
</evidence>
<dbReference type="PROSITE" id="PS52012">
    <property type="entry name" value="CFEM"/>
    <property type="match status" value="1"/>
</dbReference>
<dbReference type="STRING" id="196109.A0A136IS50"/>
<evidence type="ECO:0000256" key="7">
    <source>
        <dbReference type="ARBA" id="ARBA00022622"/>
    </source>
</evidence>
<evidence type="ECO:0000256" key="3">
    <source>
        <dbReference type="ARBA" id="ARBA00010031"/>
    </source>
</evidence>
<keyword evidence="11" id="KW-0472">Membrane</keyword>
<keyword evidence="10 15" id="KW-0408">Iron</keyword>
<accession>A0A136IS50</accession>
<comment type="similarity">
    <text evidence="3">Belongs to the RBT5 family.</text>
</comment>
<keyword evidence="6 15" id="KW-0349">Heme</keyword>
<evidence type="ECO:0000256" key="17">
    <source>
        <dbReference type="SAM" id="SignalP"/>
    </source>
</evidence>
<feature type="signal peptide" evidence="17">
    <location>
        <begin position="1"/>
        <end position="17"/>
    </location>
</feature>
<evidence type="ECO:0000256" key="5">
    <source>
        <dbReference type="ARBA" id="ARBA00022525"/>
    </source>
</evidence>
<evidence type="ECO:0000256" key="12">
    <source>
        <dbReference type="ARBA" id="ARBA00023157"/>
    </source>
</evidence>
<name>A0A136IS50_9PEZI</name>
<keyword evidence="13" id="KW-0325">Glycoprotein</keyword>
<evidence type="ECO:0000256" key="11">
    <source>
        <dbReference type="ARBA" id="ARBA00023136"/>
    </source>
</evidence>
<comment type="caution">
    <text evidence="15">Lacks conserved residue(s) required for the propagation of feature annotation.</text>
</comment>
<keyword evidence="12 15" id="KW-1015">Disulfide bond</keyword>
<keyword evidence="4" id="KW-1003">Cell membrane</keyword>
<dbReference type="GO" id="GO:0005576">
    <property type="term" value="C:extracellular region"/>
    <property type="evidence" value="ECO:0007669"/>
    <property type="project" value="UniProtKB-SubCell"/>
</dbReference>
<dbReference type="InParanoid" id="A0A136IS50"/>
<keyword evidence="7" id="KW-0336">GPI-anchor</keyword>